<dbReference type="SUPFAM" id="SSF50978">
    <property type="entry name" value="WD40 repeat-like"/>
    <property type="match status" value="1"/>
</dbReference>
<evidence type="ECO:0000256" key="2">
    <source>
        <dbReference type="ARBA" id="ARBA00004496"/>
    </source>
</evidence>
<dbReference type="InterPro" id="IPR015943">
    <property type="entry name" value="WD40/YVTN_repeat-like_dom_sf"/>
</dbReference>
<dbReference type="PROSITE" id="PS50294">
    <property type="entry name" value="WD_REPEATS_REGION"/>
    <property type="match status" value="1"/>
</dbReference>
<dbReference type="InterPro" id="IPR036322">
    <property type="entry name" value="WD40_repeat_dom_sf"/>
</dbReference>
<feature type="non-terminal residue" evidence="12">
    <location>
        <position position="1"/>
    </location>
</feature>
<comment type="subcellular location">
    <subcellularLocation>
        <location evidence="2">Cytoplasm</location>
    </subcellularLocation>
    <subcellularLocation>
        <location evidence="1">Nucleus</location>
    </subcellularLocation>
</comment>
<evidence type="ECO:0000256" key="4">
    <source>
        <dbReference type="ARBA" id="ARBA00005881"/>
    </source>
</evidence>
<evidence type="ECO:0000256" key="5">
    <source>
        <dbReference type="ARBA" id="ARBA00020267"/>
    </source>
</evidence>
<accession>A0A8S3IDV5</accession>
<dbReference type="AlphaFoldDB" id="A0A8S3IDV5"/>
<proteinExistence type="inferred from homology"/>
<evidence type="ECO:0000256" key="7">
    <source>
        <dbReference type="ARBA" id="ARBA00022574"/>
    </source>
</evidence>
<dbReference type="Gene3D" id="2.130.10.10">
    <property type="entry name" value="YVTN repeat-like/Quinoprotein amine dehydrogenase"/>
    <property type="match status" value="1"/>
</dbReference>
<dbReference type="InterPro" id="IPR001680">
    <property type="entry name" value="WD40_rpt"/>
</dbReference>
<evidence type="ECO:0000256" key="11">
    <source>
        <dbReference type="PROSITE-ProRule" id="PRU00221"/>
    </source>
</evidence>
<keyword evidence="6" id="KW-0963">Cytoplasm</keyword>
<evidence type="ECO:0000313" key="12">
    <source>
        <dbReference type="EMBL" id="CAF5196003.1"/>
    </source>
</evidence>
<organism evidence="12 13">
    <name type="scientific">Rotaria magnacalcarata</name>
    <dbReference type="NCBI Taxonomy" id="392030"/>
    <lineage>
        <taxon>Eukaryota</taxon>
        <taxon>Metazoa</taxon>
        <taxon>Spiralia</taxon>
        <taxon>Gnathifera</taxon>
        <taxon>Rotifera</taxon>
        <taxon>Eurotatoria</taxon>
        <taxon>Bdelloidea</taxon>
        <taxon>Philodinida</taxon>
        <taxon>Philodinidae</taxon>
        <taxon>Rotaria</taxon>
    </lineage>
</organism>
<evidence type="ECO:0000256" key="9">
    <source>
        <dbReference type="ARBA" id="ARBA00022737"/>
    </source>
</evidence>
<reference evidence="12" key="1">
    <citation type="submission" date="2021-02" db="EMBL/GenBank/DDBJ databases">
        <authorList>
            <person name="Nowell W R."/>
        </authorList>
    </citation>
    <scope>NUCLEOTIDE SEQUENCE</scope>
</reference>
<feature type="non-terminal residue" evidence="12">
    <location>
        <position position="59"/>
    </location>
</feature>
<evidence type="ECO:0000313" key="13">
    <source>
        <dbReference type="Proteomes" id="UP000676336"/>
    </source>
</evidence>
<protein>
    <recommendedName>
        <fullName evidence="5">Elongator complex protein 2</fullName>
    </recommendedName>
</protein>
<dbReference type="GO" id="GO:0033588">
    <property type="term" value="C:elongator holoenzyme complex"/>
    <property type="evidence" value="ECO:0007669"/>
    <property type="project" value="InterPro"/>
</dbReference>
<dbReference type="PROSITE" id="PS50082">
    <property type="entry name" value="WD_REPEATS_2"/>
    <property type="match status" value="1"/>
</dbReference>
<comment type="pathway">
    <text evidence="3">tRNA modification; 5-methoxycarbonylmethyl-2-thiouridine-tRNA biosynthesis.</text>
</comment>
<keyword evidence="7 11" id="KW-0853">WD repeat</keyword>
<sequence length="59" mass="6849">ATQQNDAAIILWNTNTWKPVVRLVVHQLTVVRMVFSNDGRYLLSVSRDRSWSLFDVDES</sequence>
<dbReference type="GO" id="GO:0005737">
    <property type="term" value="C:cytoplasm"/>
    <property type="evidence" value="ECO:0007669"/>
    <property type="project" value="UniProtKB-SubCell"/>
</dbReference>
<keyword evidence="8" id="KW-0819">tRNA processing</keyword>
<evidence type="ECO:0000256" key="6">
    <source>
        <dbReference type="ARBA" id="ARBA00022490"/>
    </source>
</evidence>
<dbReference type="PANTHER" id="PTHR44111:SF1">
    <property type="entry name" value="ELONGATOR COMPLEX PROTEIN 2"/>
    <property type="match status" value="1"/>
</dbReference>
<evidence type="ECO:0000256" key="8">
    <source>
        <dbReference type="ARBA" id="ARBA00022694"/>
    </source>
</evidence>
<comment type="caution">
    <text evidence="12">The sequence shown here is derived from an EMBL/GenBank/DDBJ whole genome shotgun (WGS) entry which is preliminary data.</text>
</comment>
<dbReference type="InterPro" id="IPR037289">
    <property type="entry name" value="Elp2"/>
</dbReference>
<evidence type="ECO:0000256" key="3">
    <source>
        <dbReference type="ARBA" id="ARBA00005043"/>
    </source>
</evidence>
<dbReference type="GO" id="GO:0005634">
    <property type="term" value="C:nucleus"/>
    <property type="evidence" value="ECO:0007669"/>
    <property type="project" value="UniProtKB-SubCell"/>
</dbReference>
<dbReference type="GO" id="GO:0002098">
    <property type="term" value="P:tRNA wobble uridine modification"/>
    <property type="evidence" value="ECO:0007669"/>
    <property type="project" value="InterPro"/>
</dbReference>
<name>A0A8S3IDV5_9BILA</name>
<evidence type="ECO:0000256" key="1">
    <source>
        <dbReference type="ARBA" id="ARBA00004123"/>
    </source>
</evidence>
<keyword evidence="10" id="KW-0539">Nucleus</keyword>
<evidence type="ECO:0000256" key="10">
    <source>
        <dbReference type="ARBA" id="ARBA00023242"/>
    </source>
</evidence>
<comment type="similarity">
    <text evidence="4">Belongs to the WD repeat ELP2 family.</text>
</comment>
<dbReference type="EMBL" id="CAJOBI010329192">
    <property type="protein sequence ID" value="CAF5196003.1"/>
    <property type="molecule type" value="Genomic_DNA"/>
</dbReference>
<dbReference type="Proteomes" id="UP000676336">
    <property type="component" value="Unassembled WGS sequence"/>
</dbReference>
<dbReference type="PANTHER" id="PTHR44111">
    <property type="entry name" value="ELONGATOR COMPLEX PROTEIN 2"/>
    <property type="match status" value="1"/>
</dbReference>
<dbReference type="SMART" id="SM00320">
    <property type="entry name" value="WD40"/>
    <property type="match status" value="1"/>
</dbReference>
<gene>
    <name evidence="12" type="ORF">SMN809_LOCUS74002</name>
</gene>
<keyword evidence="9" id="KW-0677">Repeat</keyword>
<feature type="repeat" description="WD" evidence="11">
    <location>
        <begin position="23"/>
        <end position="59"/>
    </location>
</feature>